<dbReference type="InterPro" id="IPR036390">
    <property type="entry name" value="WH_DNA-bd_sf"/>
</dbReference>
<reference evidence="6 7" key="1">
    <citation type="journal article" date="2018" name="Evol. Lett.">
        <title>Horizontal gene cluster transfer increased hallucinogenic mushroom diversity.</title>
        <authorList>
            <person name="Reynolds H.T."/>
            <person name="Vijayakumar V."/>
            <person name="Gluck-Thaler E."/>
            <person name="Korotkin H.B."/>
            <person name="Matheny P.B."/>
            <person name="Slot J.C."/>
        </authorList>
    </citation>
    <scope>NUCLEOTIDE SEQUENCE [LARGE SCALE GENOMIC DNA]</scope>
    <source>
        <strain evidence="6 7">SRW20</strain>
    </source>
</reference>
<evidence type="ECO:0000256" key="1">
    <source>
        <dbReference type="ARBA" id="ARBA00022603"/>
    </source>
</evidence>
<dbReference type="Proteomes" id="UP000284706">
    <property type="component" value="Unassembled WGS sequence"/>
</dbReference>
<evidence type="ECO:0000313" key="6">
    <source>
        <dbReference type="EMBL" id="PPQ97847.1"/>
    </source>
</evidence>
<dbReference type="Gene3D" id="3.40.50.150">
    <property type="entry name" value="Vaccinia Virus protein VP39"/>
    <property type="match status" value="1"/>
</dbReference>
<dbReference type="SUPFAM" id="SSF46785">
    <property type="entry name" value="Winged helix' DNA-binding domain"/>
    <property type="match status" value="1"/>
</dbReference>
<dbReference type="InParanoid" id="A0A409Y498"/>
<dbReference type="EMBL" id="NHYE01001179">
    <property type="protein sequence ID" value="PPQ97847.1"/>
    <property type="molecule type" value="Genomic_DNA"/>
</dbReference>
<dbReference type="PROSITE" id="PS51683">
    <property type="entry name" value="SAM_OMT_II"/>
    <property type="match status" value="1"/>
</dbReference>
<comment type="caution">
    <text evidence="6">The sequence shown here is derived from an EMBL/GenBank/DDBJ whole genome shotgun (WGS) entry which is preliminary data.</text>
</comment>
<gene>
    <name evidence="6" type="ORF">CVT26_013016</name>
</gene>
<dbReference type="InterPro" id="IPR036388">
    <property type="entry name" value="WH-like_DNA-bd_sf"/>
</dbReference>
<dbReference type="Gene3D" id="1.10.10.10">
    <property type="entry name" value="Winged helix-like DNA-binding domain superfamily/Winged helix DNA-binding domain"/>
    <property type="match status" value="1"/>
</dbReference>
<proteinExistence type="predicted"/>
<keyword evidence="3" id="KW-0949">S-adenosyl-L-methionine</keyword>
<dbReference type="InterPro" id="IPR016461">
    <property type="entry name" value="COMT-like"/>
</dbReference>
<evidence type="ECO:0000259" key="5">
    <source>
        <dbReference type="Pfam" id="PF00891"/>
    </source>
</evidence>
<dbReference type="AlphaFoldDB" id="A0A409Y498"/>
<keyword evidence="1" id="KW-0489">Methyltransferase</keyword>
<evidence type="ECO:0000313" key="7">
    <source>
        <dbReference type="Proteomes" id="UP000284706"/>
    </source>
</evidence>
<dbReference type="PIRSF" id="PIRSF005739">
    <property type="entry name" value="O-mtase"/>
    <property type="match status" value="1"/>
</dbReference>
<dbReference type="InterPro" id="IPR029063">
    <property type="entry name" value="SAM-dependent_MTases_sf"/>
</dbReference>
<protein>
    <recommendedName>
        <fullName evidence="5">O-methyltransferase C-terminal domain-containing protein</fullName>
    </recommendedName>
</protein>
<dbReference type="OrthoDB" id="1606438at2759"/>
<dbReference type="GO" id="GO:0008171">
    <property type="term" value="F:O-methyltransferase activity"/>
    <property type="evidence" value="ECO:0007669"/>
    <property type="project" value="InterPro"/>
</dbReference>
<evidence type="ECO:0000256" key="3">
    <source>
        <dbReference type="ARBA" id="ARBA00022691"/>
    </source>
</evidence>
<feature type="active site" description="Proton acceptor" evidence="4">
    <location>
        <position position="318"/>
    </location>
</feature>
<organism evidence="6 7">
    <name type="scientific">Gymnopilus dilepis</name>
    <dbReference type="NCBI Taxonomy" id="231916"/>
    <lineage>
        <taxon>Eukaryota</taxon>
        <taxon>Fungi</taxon>
        <taxon>Dikarya</taxon>
        <taxon>Basidiomycota</taxon>
        <taxon>Agaricomycotina</taxon>
        <taxon>Agaricomycetes</taxon>
        <taxon>Agaricomycetidae</taxon>
        <taxon>Agaricales</taxon>
        <taxon>Agaricineae</taxon>
        <taxon>Hymenogastraceae</taxon>
        <taxon>Gymnopilus</taxon>
    </lineage>
</organism>
<keyword evidence="2" id="KW-0808">Transferase</keyword>
<dbReference type="InterPro" id="IPR001077">
    <property type="entry name" value="COMT_C"/>
</dbReference>
<dbReference type="SUPFAM" id="SSF53335">
    <property type="entry name" value="S-adenosyl-L-methionine-dependent methyltransferases"/>
    <property type="match status" value="1"/>
</dbReference>
<sequence length="414" mass="45099">MSSPVELVNNLQKLVVSAYSGGVTDPFELYKTKHSISDLCLALLRSVQGPEEYTAILAESCQESSALNVIASLGVADLIAASPNGQLSLKELSEKTNASEQYLSNSLLYHGYFTEVDKFGSQIYANNEFSNILRSDATAKDGKSMKDAVGLSADDGAKATTRLLEAATQKGEAKKTAANIAFDFNGPLFGWMASPGNEWRGKRAGKAMVQLHGMANGGIGEDYPWEKLATPIIDIGGGIGSFEGMLLSVPKNKELSFKIFDIEKTVDHAKKSWEAKPQWMRDRVSFIAGDFMKPEPADSKIPTPAEGAGTYVIRHVLHDWNDEQVVTILTHVRNAMLANNTNQTPKLLLVEMMLTEASSRFTRTTSLQLLSLNGGITRTEVQFRKLIEEAGFSVDKITEVRGVDLVVELSPSSK</sequence>
<evidence type="ECO:0000256" key="4">
    <source>
        <dbReference type="PIRSR" id="PIRSR005739-1"/>
    </source>
</evidence>
<feature type="domain" description="O-methyltransferase C-terminal" evidence="5">
    <location>
        <begin position="230"/>
        <end position="393"/>
    </location>
</feature>
<dbReference type="GO" id="GO:0032259">
    <property type="term" value="P:methylation"/>
    <property type="evidence" value="ECO:0007669"/>
    <property type="project" value="UniProtKB-KW"/>
</dbReference>
<evidence type="ECO:0000256" key="2">
    <source>
        <dbReference type="ARBA" id="ARBA00022679"/>
    </source>
</evidence>
<keyword evidence="7" id="KW-1185">Reference proteome</keyword>
<dbReference type="PANTHER" id="PTHR43712">
    <property type="entry name" value="PUTATIVE (AFU_ORTHOLOGUE AFUA_4G14580)-RELATED"/>
    <property type="match status" value="1"/>
</dbReference>
<accession>A0A409Y498</accession>
<dbReference type="Pfam" id="PF00891">
    <property type="entry name" value="Methyltransf_2"/>
    <property type="match status" value="1"/>
</dbReference>
<dbReference type="PANTHER" id="PTHR43712:SF2">
    <property type="entry name" value="O-METHYLTRANSFERASE CICE"/>
    <property type="match status" value="1"/>
</dbReference>
<name>A0A409Y498_9AGAR</name>